<dbReference type="PANTHER" id="PTHR31286:SF180">
    <property type="entry name" value="OS10G0362600 PROTEIN"/>
    <property type="match status" value="1"/>
</dbReference>
<feature type="region of interest" description="Disordered" evidence="1">
    <location>
        <begin position="333"/>
        <end position="352"/>
    </location>
</feature>
<accession>A0A699IKB7</accession>
<gene>
    <name evidence="2" type="ORF">Tci_536114</name>
</gene>
<dbReference type="EMBL" id="BKCJ010304257">
    <property type="protein sequence ID" value="GEZ64141.1"/>
    <property type="molecule type" value="Genomic_DNA"/>
</dbReference>
<reference evidence="2" key="1">
    <citation type="journal article" date="2019" name="Sci. Rep.">
        <title>Draft genome of Tanacetum cinerariifolium, the natural source of mosquito coil.</title>
        <authorList>
            <person name="Yamashiro T."/>
            <person name="Shiraishi A."/>
            <person name="Satake H."/>
            <person name="Nakayama K."/>
        </authorList>
    </citation>
    <scope>NUCLEOTIDE SEQUENCE</scope>
</reference>
<dbReference type="InterPro" id="IPR040256">
    <property type="entry name" value="At4g02000-like"/>
</dbReference>
<dbReference type="AlphaFoldDB" id="A0A699IKB7"/>
<comment type="caution">
    <text evidence="2">The sequence shown here is derived from an EMBL/GenBank/DDBJ whole genome shotgun (WGS) entry which is preliminary data.</text>
</comment>
<protein>
    <submittedName>
        <fullName evidence="2">Uncharacterized protein</fullName>
    </submittedName>
</protein>
<feature type="non-terminal residue" evidence="2">
    <location>
        <position position="1"/>
    </location>
</feature>
<sequence>GDEGEKIKGCNEVTKGIVLDSEVVDMQNENDGIEVEGINGKVNFGSVNDDMIRMCDGTSKDNGSKEEGKAGRKSFVEAIAQNLMECDKTRESNPTKIDENGVEVVVFDDVMVAEGSKRWDLTLCGFFVGYRMFVNELRYNLRRTWSKFGFKDIVDYNTELKRIPLWVKLCNVPLEAWTVKGIGALASMLGKPLVMDSVIANTCKQGIGMVRYARVLIEVSAKKILANDVEIVYKNVEGMVQCRKTVKVEYDWKPLMCSECGVSGHTYSRCYKNVANINTKTKLEKENVKGKVNAVNTVQFKSNVHKDKSGGQKDDNDEGFVEAKRKKIGIENKVKRQNFKANPQVSKVGNNSKTVYQAKTMDFKSPSKTPNKTPEKEVGNNDK</sequence>
<feature type="compositionally biased region" description="Polar residues" evidence="1">
    <location>
        <begin position="339"/>
        <end position="352"/>
    </location>
</feature>
<evidence type="ECO:0000313" key="2">
    <source>
        <dbReference type="EMBL" id="GEZ64141.1"/>
    </source>
</evidence>
<feature type="compositionally biased region" description="Basic and acidic residues" evidence="1">
    <location>
        <begin position="373"/>
        <end position="383"/>
    </location>
</feature>
<proteinExistence type="predicted"/>
<evidence type="ECO:0000256" key="1">
    <source>
        <dbReference type="SAM" id="MobiDB-lite"/>
    </source>
</evidence>
<organism evidence="2">
    <name type="scientific">Tanacetum cinerariifolium</name>
    <name type="common">Dalmatian daisy</name>
    <name type="synonym">Chrysanthemum cinerariifolium</name>
    <dbReference type="NCBI Taxonomy" id="118510"/>
    <lineage>
        <taxon>Eukaryota</taxon>
        <taxon>Viridiplantae</taxon>
        <taxon>Streptophyta</taxon>
        <taxon>Embryophyta</taxon>
        <taxon>Tracheophyta</taxon>
        <taxon>Spermatophyta</taxon>
        <taxon>Magnoliopsida</taxon>
        <taxon>eudicotyledons</taxon>
        <taxon>Gunneridae</taxon>
        <taxon>Pentapetalae</taxon>
        <taxon>asterids</taxon>
        <taxon>campanulids</taxon>
        <taxon>Asterales</taxon>
        <taxon>Asteraceae</taxon>
        <taxon>Asteroideae</taxon>
        <taxon>Anthemideae</taxon>
        <taxon>Anthemidinae</taxon>
        <taxon>Tanacetum</taxon>
    </lineage>
</organism>
<feature type="region of interest" description="Disordered" evidence="1">
    <location>
        <begin position="358"/>
        <end position="383"/>
    </location>
</feature>
<dbReference type="PANTHER" id="PTHR31286">
    <property type="entry name" value="GLYCINE-RICH CELL WALL STRUCTURAL PROTEIN 1.8-LIKE"/>
    <property type="match status" value="1"/>
</dbReference>
<name>A0A699IKB7_TANCI</name>